<sequence length="724" mass="82122">MSENETDSNVEMDENDSDEEICNFCQKVLEEMEKELLFFVMEKVILLSKICLYQLIFPVQKECNLPIHQRCYGIDPIPEGEFLCDKCKHPNASIICCPKDKNFGALKYTPSGQFCHLLCALWSDGCKVDKFLNVTSLDLLTSIGKNECYICNTKYGLLSNCKQADCSRYFHITCANLSSKTPKEIEKESLFCTQHYKQNKVLQKNLKKRKRITSDEDREKLIKEENTEKDVKKSQDATSTKRVRRASKPRRSNKKLSEVGDIKDEEHEEGEEREDDKEDKGEVEEREEIDVSPAASLKSKLKSSRRGSREKSTDSLKKSNVNTLLNNSSNLSPRRSKNNDSIANKSAVNNKGVGGNTKKPDLAVLFIDEEAPKKTSASLSAATAKFDSSVPKINQLNNSSTSSGTVDTSSLFFNNFLEEKEKQEGFFKLFKSFLLEQELKLKELKNFLPKEVSQNLPKKKPSSINSKASSPLSQVNIPPGTPTTTTNSQPPSVKASVISSFQLTDLLDKSFDQIENSEKLKKISNISTTNQNPQTNNSQSTATTTLSQQNLSVEKFKALEKELEILKRCVEKEKSEKIILKKKIFNFLKFVGVINSETRDLKKDQSEHLEGIMKKNFKENGELKEEGEKDEANDFGELNFSNSEEYFDKVLESCEKFFKFDDKFRKDEYEKFFKQKNDGPNTNHATTSYTTNSNGEFLDKVDTGSRDGEKRSSVGANEEVNHES</sequence>
<organism evidence="6 7">
    <name type="scientific">Clydaea vesicula</name>
    <dbReference type="NCBI Taxonomy" id="447962"/>
    <lineage>
        <taxon>Eukaryota</taxon>
        <taxon>Fungi</taxon>
        <taxon>Fungi incertae sedis</taxon>
        <taxon>Chytridiomycota</taxon>
        <taxon>Chytridiomycota incertae sedis</taxon>
        <taxon>Chytridiomycetes</taxon>
        <taxon>Lobulomycetales</taxon>
        <taxon>Lobulomycetaceae</taxon>
        <taxon>Clydaea</taxon>
    </lineage>
</organism>
<dbReference type="InterPro" id="IPR011011">
    <property type="entry name" value="Znf_FYVE_PHD"/>
</dbReference>
<feature type="region of interest" description="Disordered" evidence="4">
    <location>
        <begin position="223"/>
        <end position="356"/>
    </location>
</feature>
<feature type="region of interest" description="Disordered" evidence="4">
    <location>
        <begin position="524"/>
        <end position="546"/>
    </location>
</feature>
<dbReference type="EMBL" id="JADGJW010001070">
    <property type="protein sequence ID" value="KAJ3207234.1"/>
    <property type="molecule type" value="Genomic_DNA"/>
</dbReference>
<dbReference type="GO" id="GO:0006357">
    <property type="term" value="P:regulation of transcription by RNA polymerase II"/>
    <property type="evidence" value="ECO:0007669"/>
    <property type="project" value="TreeGrafter"/>
</dbReference>
<gene>
    <name evidence="6" type="primary">NTO1_1</name>
    <name evidence="6" type="ORF">HK099_000329</name>
</gene>
<proteinExistence type="predicted"/>
<reference evidence="6" key="1">
    <citation type="submission" date="2020-05" db="EMBL/GenBank/DDBJ databases">
        <title>Phylogenomic resolution of chytrid fungi.</title>
        <authorList>
            <person name="Stajich J.E."/>
            <person name="Amses K."/>
            <person name="Simmons R."/>
            <person name="Seto K."/>
            <person name="Myers J."/>
            <person name="Bonds A."/>
            <person name="Quandt C.A."/>
            <person name="Barry K."/>
            <person name="Liu P."/>
            <person name="Grigoriev I."/>
            <person name="Longcore J.E."/>
            <person name="James T.Y."/>
        </authorList>
    </citation>
    <scope>NUCLEOTIDE SEQUENCE</scope>
    <source>
        <strain evidence="6">JEL0476</strain>
    </source>
</reference>
<feature type="compositionally biased region" description="Polar residues" evidence="4">
    <location>
        <begin position="340"/>
        <end position="349"/>
    </location>
</feature>
<dbReference type="Gene3D" id="3.30.40.10">
    <property type="entry name" value="Zinc/RING finger domain, C3HC4 (zinc finger)"/>
    <property type="match status" value="2"/>
</dbReference>
<feature type="domain" description="Zinc finger PHD-type" evidence="5">
    <location>
        <begin position="147"/>
        <end position="196"/>
    </location>
</feature>
<feature type="domain" description="Zinc finger PHD-type" evidence="5">
    <location>
        <begin position="21"/>
        <end position="88"/>
    </location>
</feature>
<feature type="compositionally biased region" description="Polar residues" evidence="4">
    <location>
        <begin position="678"/>
        <end position="695"/>
    </location>
</feature>
<evidence type="ECO:0000259" key="5">
    <source>
        <dbReference type="SMART" id="SM00249"/>
    </source>
</evidence>
<dbReference type="Pfam" id="PF13832">
    <property type="entry name" value="zf-HC5HC2H_2"/>
    <property type="match status" value="1"/>
</dbReference>
<feature type="compositionally biased region" description="Acidic residues" evidence="4">
    <location>
        <begin position="266"/>
        <end position="290"/>
    </location>
</feature>
<accession>A0AAD5TUU8</accession>
<evidence type="ECO:0000313" key="6">
    <source>
        <dbReference type="EMBL" id="KAJ3207234.1"/>
    </source>
</evidence>
<dbReference type="CDD" id="cd15571">
    <property type="entry name" value="ePHD"/>
    <property type="match status" value="1"/>
</dbReference>
<feature type="compositionally biased region" description="Basic and acidic residues" evidence="4">
    <location>
        <begin position="255"/>
        <end position="265"/>
    </location>
</feature>
<keyword evidence="3" id="KW-0862">Zinc</keyword>
<feature type="compositionally biased region" description="Polar residues" evidence="4">
    <location>
        <begin position="453"/>
        <end position="476"/>
    </location>
</feature>
<dbReference type="Proteomes" id="UP001211065">
    <property type="component" value="Unassembled WGS sequence"/>
</dbReference>
<dbReference type="InterPro" id="IPR050701">
    <property type="entry name" value="Histone_Mod_Regulator"/>
</dbReference>
<dbReference type="AlphaFoldDB" id="A0AAD5TUU8"/>
<evidence type="ECO:0000256" key="4">
    <source>
        <dbReference type="SAM" id="MobiDB-lite"/>
    </source>
</evidence>
<keyword evidence="1" id="KW-0479">Metal-binding</keyword>
<protein>
    <submittedName>
        <fullName evidence="6">NuA3 HAT complex component nto1</fullName>
    </submittedName>
</protein>
<evidence type="ECO:0000256" key="3">
    <source>
        <dbReference type="ARBA" id="ARBA00022833"/>
    </source>
</evidence>
<feature type="compositionally biased region" description="Basic and acidic residues" evidence="4">
    <location>
        <begin position="307"/>
        <end position="317"/>
    </location>
</feature>
<evidence type="ECO:0000256" key="1">
    <source>
        <dbReference type="ARBA" id="ARBA00022723"/>
    </source>
</evidence>
<dbReference type="PANTHER" id="PTHR13793">
    <property type="entry name" value="PHD FINGER PROTEINS"/>
    <property type="match status" value="1"/>
</dbReference>
<dbReference type="InterPro" id="IPR019787">
    <property type="entry name" value="Znf_PHD-finger"/>
</dbReference>
<feature type="compositionally biased region" description="Low complexity" evidence="4">
    <location>
        <begin position="482"/>
        <end position="491"/>
    </location>
</feature>
<comment type="caution">
    <text evidence="6">The sequence shown here is derived from an EMBL/GenBank/DDBJ whole genome shotgun (WGS) entry which is preliminary data.</text>
</comment>
<dbReference type="GO" id="GO:0008270">
    <property type="term" value="F:zinc ion binding"/>
    <property type="evidence" value="ECO:0007669"/>
    <property type="project" value="UniProtKB-KW"/>
</dbReference>
<feature type="compositionally biased region" description="Basic residues" evidence="4">
    <location>
        <begin position="241"/>
        <end position="254"/>
    </location>
</feature>
<evidence type="ECO:0000256" key="2">
    <source>
        <dbReference type="ARBA" id="ARBA00022771"/>
    </source>
</evidence>
<feature type="region of interest" description="Disordered" evidence="4">
    <location>
        <begin position="453"/>
        <end position="493"/>
    </location>
</feature>
<keyword evidence="7" id="KW-1185">Reference proteome</keyword>
<feature type="compositionally biased region" description="Low complexity" evidence="4">
    <location>
        <begin position="318"/>
        <end position="333"/>
    </location>
</feature>
<dbReference type="SMART" id="SM00249">
    <property type="entry name" value="PHD"/>
    <property type="match status" value="2"/>
</dbReference>
<dbReference type="SUPFAM" id="SSF57903">
    <property type="entry name" value="FYVE/PHD zinc finger"/>
    <property type="match status" value="2"/>
</dbReference>
<dbReference type="InterPro" id="IPR013083">
    <property type="entry name" value="Znf_RING/FYVE/PHD"/>
</dbReference>
<evidence type="ECO:0000313" key="7">
    <source>
        <dbReference type="Proteomes" id="UP001211065"/>
    </source>
</evidence>
<name>A0AAD5TUU8_9FUNG</name>
<feature type="compositionally biased region" description="Basic and acidic residues" evidence="4">
    <location>
        <begin position="223"/>
        <end position="235"/>
    </location>
</feature>
<keyword evidence="2" id="KW-0863">Zinc-finger</keyword>
<dbReference type="PANTHER" id="PTHR13793:SF107">
    <property type="entry name" value="BROMODOMAIN-CONTAINING PROTEIN HOMOLOG"/>
    <property type="match status" value="1"/>
</dbReference>
<dbReference type="Pfam" id="PF13831">
    <property type="entry name" value="PHD_2"/>
    <property type="match status" value="1"/>
</dbReference>
<feature type="compositionally biased region" description="Basic and acidic residues" evidence="4">
    <location>
        <begin position="697"/>
        <end position="712"/>
    </location>
</feature>
<feature type="region of interest" description="Disordered" evidence="4">
    <location>
        <begin position="674"/>
        <end position="724"/>
    </location>
</feature>
<dbReference type="InterPro" id="IPR001965">
    <property type="entry name" value="Znf_PHD"/>
</dbReference>